<dbReference type="GO" id="GO:0016887">
    <property type="term" value="F:ATP hydrolysis activity"/>
    <property type="evidence" value="ECO:0007669"/>
    <property type="project" value="InterPro"/>
</dbReference>
<feature type="domain" description="AAA+ ATPase" evidence="8">
    <location>
        <begin position="203"/>
        <end position="348"/>
    </location>
</feature>
<evidence type="ECO:0000259" key="9">
    <source>
        <dbReference type="SMART" id="SM01086"/>
    </source>
</evidence>
<feature type="coiled-coil region" evidence="7">
    <location>
        <begin position="417"/>
        <end position="493"/>
    </location>
</feature>
<dbReference type="InterPro" id="IPR018368">
    <property type="entry name" value="ClpA/B_CS1"/>
</dbReference>
<dbReference type="SUPFAM" id="SSF52540">
    <property type="entry name" value="P-loop containing nucleoside triphosphate hydrolases"/>
    <property type="match status" value="2"/>
</dbReference>
<keyword evidence="4 6" id="KW-0067">ATP-binding</keyword>
<dbReference type="AlphaFoldDB" id="A0A0P9N6K9"/>
<dbReference type="PROSITE" id="PS00870">
    <property type="entry name" value="CLPAB_1"/>
    <property type="match status" value="1"/>
</dbReference>
<keyword evidence="11" id="KW-1185">Reference proteome</keyword>
<evidence type="ECO:0000256" key="4">
    <source>
        <dbReference type="ARBA" id="ARBA00022840"/>
    </source>
</evidence>
<dbReference type="Gene3D" id="3.40.50.300">
    <property type="entry name" value="P-loop containing nucleotide triphosphate hydrolases"/>
    <property type="match status" value="3"/>
</dbReference>
<gene>
    <name evidence="10" type="ORF">ALO75_00373</name>
</gene>
<protein>
    <submittedName>
        <fullName evidence="10">ClpB protein</fullName>
    </submittedName>
</protein>
<comment type="similarity">
    <text evidence="1 6">Belongs to the ClpA/ClpB family.</text>
</comment>
<dbReference type="InterPro" id="IPR041546">
    <property type="entry name" value="ClpA/ClpB_AAA_lid"/>
</dbReference>
<dbReference type="SMART" id="SM00382">
    <property type="entry name" value="AAA"/>
    <property type="match status" value="2"/>
</dbReference>
<dbReference type="InterPro" id="IPR003593">
    <property type="entry name" value="AAA+_ATPase"/>
</dbReference>
<dbReference type="InterPro" id="IPR028299">
    <property type="entry name" value="ClpA/B_CS2"/>
</dbReference>
<evidence type="ECO:0000313" key="10">
    <source>
        <dbReference type="EMBL" id="KPW93085.1"/>
    </source>
</evidence>
<dbReference type="SMART" id="SM01086">
    <property type="entry name" value="ClpB_D2-small"/>
    <property type="match status" value="1"/>
</dbReference>
<dbReference type="InterPro" id="IPR019489">
    <property type="entry name" value="Clp_ATPase_C"/>
</dbReference>
<dbReference type="Pfam" id="PF10431">
    <property type="entry name" value="ClpB_D2-small"/>
    <property type="match status" value="1"/>
</dbReference>
<evidence type="ECO:0000256" key="7">
    <source>
        <dbReference type="SAM" id="Coils"/>
    </source>
</evidence>
<dbReference type="FunFam" id="3.40.50.300:FF:000025">
    <property type="entry name" value="ATP-dependent Clp protease subunit"/>
    <property type="match status" value="1"/>
</dbReference>
<dbReference type="InterPro" id="IPR001270">
    <property type="entry name" value="ClpA/B"/>
</dbReference>
<dbReference type="InterPro" id="IPR017729">
    <property type="entry name" value="ATPase_T6SS_ClpV1"/>
</dbReference>
<organism evidence="10 11">
    <name type="scientific">Pseudomonas syringae pv. coryli</name>
    <dbReference type="NCBI Taxonomy" id="317659"/>
    <lineage>
        <taxon>Bacteria</taxon>
        <taxon>Pseudomonadati</taxon>
        <taxon>Pseudomonadota</taxon>
        <taxon>Gammaproteobacteria</taxon>
        <taxon>Pseudomonadales</taxon>
        <taxon>Pseudomonadaceae</taxon>
        <taxon>Pseudomonas</taxon>
    </lineage>
</organism>
<dbReference type="FunFam" id="3.40.50.300:FF:000010">
    <property type="entry name" value="Chaperone clpB 1, putative"/>
    <property type="match status" value="1"/>
</dbReference>
<dbReference type="Proteomes" id="UP000051335">
    <property type="component" value="Unassembled WGS sequence"/>
</dbReference>
<dbReference type="PROSITE" id="PS00871">
    <property type="entry name" value="CLPAB_2"/>
    <property type="match status" value="1"/>
</dbReference>
<dbReference type="GO" id="GO:0034605">
    <property type="term" value="P:cellular response to heat"/>
    <property type="evidence" value="ECO:0007669"/>
    <property type="project" value="TreeGrafter"/>
</dbReference>
<dbReference type="Pfam" id="PF02861">
    <property type="entry name" value="Clp_N"/>
    <property type="match status" value="1"/>
</dbReference>
<evidence type="ECO:0000256" key="5">
    <source>
        <dbReference type="ARBA" id="ARBA00023186"/>
    </source>
</evidence>
<evidence type="ECO:0000256" key="3">
    <source>
        <dbReference type="ARBA" id="ARBA00022741"/>
    </source>
</evidence>
<dbReference type="InterPro" id="IPR050130">
    <property type="entry name" value="ClpA_ClpB"/>
</dbReference>
<dbReference type="GO" id="GO:0005524">
    <property type="term" value="F:ATP binding"/>
    <property type="evidence" value="ECO:0007669"/>
    <property type="project" value="UniProtKB-KW"/>
</dbReference>
<dbReference type="CDD" id="cd19499">
    <property type="entry name" value="RecA-like_ClpB_Hsp104-like"/>
    <property type="match status" value="1"/>
</dbReference>
<comment type="caution">
    <text evidence="10">The sequence shown here is derived from an EMBL/GenBank/DDBJ whole genome shotgun (WGS) entry which is preliminary data.</text>
</comment>
<evidence type="ECO:0000256" key="6">
    <source>
        <dbReference type="RuleBase" id="RU004432"/>
    </source>
</evidence>
<name>A0A0P9N6K9_9PSED</name>
<dbReference type="Pfam" id="PF07724">
    <property type="entry name" value="AAA_2"/>
    <property type="match status" value="1"/>
</dbReference>
<keyword evidence="2" id="KW-0677">Repeat</keyword>
<dbReference type="InterPro" id="IPR003959">
    <property type="entry name" value="ATPase_AAA_core"/>
</dbReference>
<dbReference type="Gene3D" id="1.10.1780.10">
    <property type="entry name" value="Clp, N-terminal domain"/>
    <property type="match status" value="1"/>
</dbReference>
<reference evidence="10 11" key="1">
    <citation type="submission" date="2015-09" db="EMBL/GenBank/DDBJ databases">
        <title>Genome announcement of multiple Pseudomonas syringae strains.</title>
        <authorList>
            <person name="Thakur S."/>
            <person name="Wang P.W."/>
            <person name="Gong Y."/>
            <person name="Weir B.S."/>
            <person name="Guttman D.S."/>
        </authorList>
    </citation>
    <scope>NUCLEOTIDE SEQUENCE [LARGE SCALE GENOMIC DNA]</scope>
    <source>
        <strain evidence="10 11">ICMP17001</strain>
    </source>
</reference>
<dbReference type="Gene3D" id="1.10.8.60">
    <property type="match status" value="1"/>
</dbReference>
<dbReference type="CDD" id="cd00009">
    <property type="entry name" value="AAA"/>
    <property type="match status" value="1"/>
</dbReference>
<dbReference type="Pfam" id="PF00004">
    <property type="entry name" value="AAA"/>
    <property type="match status" value="1"/>
</dbReference>
<dbReference type="InterPro" id="IPR036628">
    <property type="entry name" value="Clp_N_dom_sf"/>
</dbReference>
<dbReference type="SUPFAM" id="SSF81923">
    <property type="entry name" value="Double Clp-N motif"/>
    <property type="match status" value="1"/>
</dbReference>
<keyword evidence="3 6" id="KW-0547">Nucleotide-binding</keyword>
<dbReference type="InterPro" id="IPR027417">
    <property type="entry name" value="P-loop_NTPase"/>
</dbReference>
<dbReference type="PATRIC" id="fig|317659.3.peg.751"/>
<dbReference type="GO" id="GO:0005737">
    <property type="term" value="C:cytoplasm"/>
    <property type="evidence" value="ECO:0007669"/>
    <property type="project" value="TreeGrafter"/>
</dbReference>
<keyword evidence="5 6" id="KW-0143">Chaperone</keyword>
<dbReference type="PRINTS" id="PR00300">
    <property type="entry name" value="CLPPROTEASEA"/>
</dbReference>
<dbReference type="InterPro" id="IPR004176">
    <property type="entry name" value="Clp_R_N"/>
</dbReference>
<dbReference type="Pfam" id="PF17871">
    <property type="entry name" value="AAA_lid_9"/>
    <property type="match status" value="1"/>
</dbReference>
<proteinExistence type="inferred from homology"/>
<evidence type="ECO:0000259" key="8">
    <source>
        <dbReference type="SMART" id="SM00382"/>
    </source>
</evidence>
<evidence type="ECO:0000256" key="2">
    <source>
        <dbReference type="ARBA" id="ARBA00022737"/>
    </source>
</evidence>
<evidence type="ECO:0000256" key="1">
    <source>
        <dbReference type="ARBA" id="ARBA00008675"/>
    </source>
</evidence>
<dbReference type="PANTHER" id="PTHR11638">
    <property type="entry name" value="ATP-DEPENDENT CLP PROTEASE"/>
    <property type="match status" value="1"/>
</dbReference>
<dbReference type="RefSeq" id="WP_046236924.1">
    <property type="nucleotide sequence ID" value="NZ_LJQC01000810.1"/>
</dbReference>
<accession>A0A0P9N6K9</accession>
<sequence>MSNVDLQQLIQALDAETRRDLESSAERCVARGGSKILVEDLLLELLERPQGLLSRALQDAEVDAGELSASLQSRVEHSASRNPVFAPELVQWLQDALLVANLELGQTQVEQAALILALLRNPMRYAGSRYQPLLAKLNIDRLKEFALSQQEQPANGKSAAQGESLLERFTHNLTQQARDGKLDPVLCRDGAIRQMVDILARRRKNNPIVVGEAGVGKTAIVEGLASRIAAGEVPQALKGVELLSLDMGLLQAGASVKGEFERRLKGVIDEVKASPKPIILFIDEAHTLIGAGGNAGGSDAANLLKPALARGELRTIAATTWAEYKKYFEKDPALARRFQPVQLHEPTVSEAVTILRGLAQVYEKSHGIYLRDDAVVAAAELSARYLAGRQLPDKAVDVLDTACARVRISLAAAPESLERLRGELAEGGRQRQALRRDAEAGLLIDHEALEALEARLKAAEEERAVLEALWLEQKTLAERLLELRQQLAKAREAEAAEPVIEIAEDDEGTVIEAVALDETQSVEALTAALNEAHVSLVALQVKERLVSFEVCPRLVAEVISAWTGVPLAQLAREHNAKVASFAKDLRIRIRGQEQAVHALDRSMRATAAGLNKPDAPVGVFLLVGPSGVGKTETALALADLLYGGDRFITTINMSEFQEKHTVSRLIGAPPGYVGYGEGGMLTEAVRQKPYSVVLLDEVEKADPDVLNLFYQIFDKGVANDGEGREIDFRNTLILMTSNLGSDQISALCEDGARPTAEVLEETIRPVLSKHFKPALLARMRVVPYYPVSGPVLRELIEIKLGRLGERLNRRQLEFTYCQDLVDHLAQRCTQSDSGARLIDHLLDLHVLPLVADRLLDAMASGESLKRVHATLDSSGSVTCEFA</sequence>
<dbReference type="PANTHER" id="PTHR11638:SF181">
    <property type="entry name" value="ATPASE SUBUNIT OF ATP-DEPENDENT PROTEASE"/>
    <property type="match status" value="1"/>
</dbReference>
<keyword evidence="7" id="KW-0175">Coiled coil</keyword>
<feature type="domain" description="Clp ATPase C-terminal" evidence="9">
    <location>
        <begin position="787"/>
        <end position="879"/>
    </location>
</feature>
<dbReference type="NCBIfam" id="TIGR03345">
    <property type="entry name" value="VI_ClpV1"/>
    <property type="match status" value="1"/>
</dbReference>
<evidence type="ECO:0000313" key="11">
    <source>
        <dbReference type="Proteomes" id="UP000051335"/>
    </source>
</evidence>
<dbReference type="EMBL" id="LJQC01000810">
    <property type="protein sequence ID" value="KPW93085.1"/>
    <property type="molecule type" value="Genomic_DNA"/>
</dbReference>
<feature type="domain" description="AAA+ ATPase" evidence="8">
    <location>
        <begin position="616"/>
        <end position="766"/>
    </location>
</feature>